<keyword evidence="5" id="KW-0611">Plant defense</keyword>
<dbReference type="Gene3D" id="3.40.50.300">
    <property type="entry name" value="P-loop containing nucleotide triphosphate hydrolases"/>
    <property type="match status" value="1"/>
</dbReference>
<feature type="domain" description="Disease resistance protein winged helix" evidence="9">
    <location>
        <begin position="451"/>
        <end position="531"/>
    </location>
</feature>
<dbReference type="AlphaFoldDB" id="A0AAV9AXI2"/>
<evidence type="ECO:0000256" key="6">
    <source>
        <dbReference type="SAM" id="Coils"/>
    </source>
</evidence>
<dbReference type="SUPFAM" id="SSF52540">
    <property type="entry name" value="P-loop containing nucleoside triphosphate hydrolases"/>
    <property type="match status" value="1"/>
</dbReference>
<sequence length="954" mass="110063">MADAIVSFLVEKVGEQLIEEAKFLKGVTNQVRSLQTELKQLQSFLNKADLNRDKDEQDVKEWLRQLRDAAYDGEDIDEFILRRELLRRQRLRLRIKRWVLFLRDMPSRHKVGKSILRVNERLNAIFACKDRYGIEVNLPPALTQALEDRKERDSHPQMDVVIVGFEDQEKRLVRRLTVQIDELRVVSIVGMGGLGKTTLAKKVYANRDVQMKFECMVWVSVAQNCQVNQLLQELINKIKVWVSSNTQHGQGDDLWQKLIKKTVGDSKDLANLTTAELKNVLNACLNDEQILKEKRFLIIMDDVWEHDLWTRIKPAFRDIQNGSRVMFTTRSYDVAKVADPSQDPFELSLLSEEESWELFNWKVFSSKDGCPPDLVKKGKELVEKCKRLPLAIIILGGLLWSKSKSVMVWDKILTKLDWRSDPNTEDWREVLALSYHDMPSYLKPCFLYLGLFPEDAEIWSSKLKMLWMAEGFMEVNKNKNEMMSPEDIAEDYLEELYQRSLIQVVSKKSYGGSRTCGIKSFRIHDLLRDFAIAKGEEFEFLTVHGIMETNSPTKARRRLAIQGHVDAKRNNQTWLDLKGSSPKLRSLLCFNQRQISSWGLKGSLKSVIPIVDGLKLLRVIDLKDVKLEQLPEEIGTLIYLRFLGLNNTRLERLPASVGDLFNLLTLDVRLNRMLTVPRSVWKMKKLRHLYLDRCSAPPRQIASLPNIQILNGIRAGDWIANSLVKLTSLNRLKIREISLDHEYALASALPQLQCLNYLALVVEMNDVDMIGEKTSFNPRNLPFKDLNRLFLLTLFGRLERLPNVNEFPTQLMKLTLTLSSLDQDPMPVLGQLQSLESLKLLQGSYTGRQMVCPSSSFPKLKFLKLARLHLEEWKLEYRAMISLKHLVIDSCSLLKMLPEGLKHTRDLQELELQGMTTRFINRVRENGGEDLHKIHRSTSIRLIIGNSSSYEVGG</sequence>
<reference evidence="11" key="2">
    <citation type="submission" date="2023-06" db="EMBL/GenBank/DDBJ databases">
        <authorList>
            <person name="Ma L."/>
            <person name="Liu K.-W."/>
            <person name="Li Z."/>
            <person name="Hsiao Y.-Y."/>
            <person name="Qi Y."/>
            <person name="Fu T."/>
            <person name="Tang G."/>
            <person name="Zhang D."/>
            <person name="Sun W.-H."/>
            <person name="Liu D.-K."/>
            <person name="Li Y."/>
            <person name="Chen G.-Z."/>
            <person name="Liu X.-D."/>
            <person name="Liao X.-Y."/>
            <person name="Jiang Y.-T."/>
            <person name="Yu X."/>
            <person name="Hao Y."/>
            <person name="Huang J."/>
            <person name="Zhao X.-W."/>
            <person name="Ke S."/>
            <person name="Chen Y.-Y."/>
            <person name="Wu W.-L."/>
            <person name="Hsu J.-L."/>
            <person name="Lin Y.-F."/>
            <person name="Huang M.-D."/>
            <person name="Li C.-Y."/>
            <person name="Huang L."/>
            <person name="Wang Z.-W."/>
            <person name="Zhao X."/>
            <person name="Zhong W.-Y."/>
            <person name="Peng D.-H."/>
            <person name="Ahmad S."/>
            <person name="Lan S."/>
            <person name="Zhang J.-S."/>
            <person name="Tsai W.-C."/>
            <person name="Van De Peer Y."/>
            <person name="Liu Z.-J."/>
        </authorList>
    </citation>
    <scope>NUCLEOTIDE SEQUENCE</scope>
    <source>
        <strain evidence="11">SCP</strain>
        <tissue evidence="11">Leaves</tissue>
    </source>
</reference>
<organism evidence="11 12">
    <name type="scientific">Acorus gramineus</name>
    <name type="common">Dwarf sweet flag</name>
    <dbReference type="NCBI Taxonomy" id="55184"/>
    <lineage>
        <taxon>Eukaryota</taxon>
        <taxon>Viridiplantae</taxon>
        <taxon>Streptophyta</taxon>
        <taxon>Embryophyta</taxon>
        <taxon>Tracheophyta</taxon>
        <taxon>Spermatophyta</taxon>
        <taxon>Magnoliopsida</taxon>
        <taxon>Liliopsida</taxon>
        <taxon>Acoraceae</taxon>
        <taxon>Acorus</taxon>
    </lineage>
</organism>
<feature type="domain" description="Disease resistance R13L4/SHOC-2-like LRR" evidence="10">
    <location>
        <begin position="604"/>
        <end position="889"/>
    </location>
</feature>
<feature type="domain" description="Disease resistance N-terminal" evidence="8">
    <location>
        <begin position="5"/>
        <end position="88"/>
    </location>
</feature>
<accession>A0AAV9AXI2</accession>
<reference evidence="11" key="1">
    <citation type="journal article" date="2023" name="Nat. Commun.">
        <title>Diploid and tetraploid genomes of Acorus and the evolution of monocots.</title>
        <authorList>
            <person name="Ma L."/>
            <person name="Liu K.W."/>
            <person name="Li Z."/>
            <person name="Hsiao Y.Y."/>
            <person name="Qi Y."/>
            <person name="Fu T."/>
            <person name="Tang G.D."/>
            <person name="Zhang D."/>
            <person name="Sun W.H."/>
            <person name="Liu D.K."/>
            <person name="Li Y."/>
            <person name="Chen G.Z."/>
            <person name="Liu X.D."/>
            <person name="Liao X.Y."/>
            <person name="Jiang Y.T."/>
            <person name="Yu X."/>
            <person name="Hao Y."/>
            <person name="Huang J."/>
            <person name="Zhao X.W."/>
            <person name="Ke S."/>
            <person name="Chen Y.Y."/>
            <person name="Wu W.L."/>
            <person name="Hsu J.L."/>
            <person name="Lin Y.F."/>
            <person name="Huang M.D."/>
            <person name="Li C.Y."/>
            <person name="Huang L."/>
            <person name="Wang Z.W."/>
            <person name="Zhao X."/>
            <person name="Zhong W.Y."/>
            <person name="Peng D.H."/>
            <person name="Ahmad S."/>
            <person name="Lan S."/>
            <person name="Zhang J.S."/>
            <person name="Tsai W.C."/>
            <person name="Van de Peer Y."/>
            <person name="Liu Z.J."/>
        </authorList>
    </citation>
    <scope>NUCLEOTIDE SEQUENCE</scope>
    <source>
        <strain evidence="11">SCP</strain>
    </source>
</reference>
<dbReference type="PANTHER" id="PTHR23155:SF1185">
    <property type="entry name" value="DISEASE RESISTANCE RPP8-LIKE PROTEIN 3-RELATED"/>
    <property type="match status" value="1"/>
</dbReference>
<dbReference type="InterPro" id="IPR041118">
    <property type="entry name" value="Rx_N"/>
</dbReference>
<keyword evidence="6" id="KW-0175">Coiled coil</keyword>
<dbReference type="InterPro" id="IPR042197">
    <property type="entry name" value="Apaf_helical"/>
</dbReference>
<dbReference type="FunFam" id="1.10.10.10:FF:000322">
    <property type="entry name" value="Probable disease resistance protein At1g63360"/>
    <property type="match status" value="1"/>
</dbReference>
<dbReference type="Pfam" id="PF00931">
    <property type="entry name" value="NB-ARC"/>
    <property type="match status" value="2"/>
</dbReference>
<dbReference type="Pfam" id="PF18052">
    <property type="entry name" value="Rx_N"/>
    <property type="match status" value="1"/>
</dbReference>
<proteinExistence type="inferred from homology"/>
<dbReference type="Gene3D" id="1.10.8.430">
    <property type="entry name" value="Helical domain of apoptotic protease-activating factors"/>
    <property type="match status" value="1"/>
</dbReference>
<evidence type="ECO:0000259" key="7">
    <source>
        <dbReference type="Pfam" id="PF00931"/>
    </source>
</evidence>
<name>A0AAV9AXI2_ACOGR</name>
<dbReference type="Pfam" id="PF23598">
    <property type="entry name" value="LRR_14"/>
    <property type="match status" value="1"/>
</dbReference>
<dbReference type="EMBL" id="JAUJYN010000006">
    <property type="protein sequence ID" value="KAK1268765.1"/>
    <property type="molecule type" value="Genomic_DNA"/>
</dbReference>
<dbReference type="Gene3D" id="1.20.5.4130">
    <property type="match status" value="1"/>
</dbReference>
<dbReference type="InterPro" id="IPR027417">
    <property type="entry name" value="P-loop_NTPase"/>
</dbReference>
<comment type="similarity">
    <text evidence="1">Belongs to the disease resistance NB-LRR family.</text>
</comment>
<dbReference type="SUPFAM" id="SSF52058">
    <property type="entry name" value="L domain-like"/>
    <property type="match status" value="1"/>
</dbReference>
<dbReference type="InterPro" id="IPR036388">
    <property type="entry name" value="WH-like_DNA-bd_sf"/>
</dbReference>
<dbReference type="InterPro" id="IPR002182">
    <property type="entry name" value="NB-ARC"/>
</dbReference>
<evidence type="ECO:0000313" key="11">
    <source>
        <dbReference type="EMBL" id="KAK1268765.1"/>
    </source>
</evidence>
<dbReference type="InterPro" id="IPR055414">
    <property type="entry name" value="LRR_R13L4/SHOC2-like"/>
</dbReference>
<evidence type="ECO:0000256" key="3">
    <source>
        <dbReference type="ARBA" id="ARBA00022737"/>
    </source>
</evidence>
<evidence type="ECO:0000256" key="2">
    <source>
        <dbReference type="ARBA" id="ARBA00022614"/>
    </source>
</evidence>
<evidence type="ECO:0000256" key="1">
    <source>
        <dbReference type="ARBA" id="ARBA00008894"/>
    </source>
</evidence>
<dbReference type="InterPro" id="IPR044974">
    <property type="entry name" value="Disease_R_plants"/>
</dbReference>
<dbReference type="InterPro" id="IPR058922">
    <property type="entry name" value="WHD_DRP"/>
</dbReference>
<protein>
    <submittedName>
        <fullName evidence="11">Disease resistance protein</fullName>
    </submittedName>
</protein>
<evidence type="ECO:0000259" key="10">
    <source>
        <dbReference type="Pfam" id="PF23598"/>
    </source>
</evidence>
<evidence type="ECO:0000256" key="4">
    <source>
        <dbReference type="ARBA" id="ARBA00022741"/>
    </source>
</evidence>
<dbReference type="PANTHER" id="PTHR23155">
    <property type="entry name" value="DISEASE RESISTANCE PROTEIN RP"/>
    <property type="match status" value="1"/>
</dbReference>
<feature type="domain" description="NB-ARC" evidence="7">
    <location>
        <begin position="168"/>
        <end position="238"/>
    </location>
</feature>
<dbReference type="Pfam" id="PF23559">
    <property type="entry name" value="WHD_DRP"/>
    <property type="match status" value="1"/>
</dbReference>
<keyword evidence="4" id="KW-0547">Nucleotide-binding</keyword>
<keyword evidence="12" id="KW-1185">Reference proteome</keyword>
<dbReference type="GO" id="GO:0009626">
    <property type="term" value="P:plant-type hypersensitive response"/>
    <property type="evidence" value="ECO:0007669"/>
    <property type="project" value="UniProtKB-ARBA"/>
</dbReference>
<evidence type="ECO:0000259" key="8">
    <source>
        <dbReference type="Pfam" id="PF18052"/>
    </source>
</evidence>
<dbReference type="InterPro" id="IPR038005">
    <property type="entry name" value="RX-like_CC"/>
</dbReference>
<keyword evidence="3" id="KW-0677">Repeat</keyword>
<feature type="coiled-coil region" evidence="6">
    <location>
        <begin position="24"/>
        <end position="65"/>
    </location>
</feature>
<dbReference type="InterPro" id="IPR032675">
    <property type="entry name" value="LRR_dom_sf"/>
</dbReference>
<evidence type="ECO:0000259" key="9">
    <source>
        <dbReference type="Pfam" id="PF23559"/>
    </source>
</evidence>
<dbReference type="GO" id="GO:0042742">
    <property type="term" value="P:defense response to bacterium"/>
    <property type="evidence" value="ECO:0007669"/>
    <property type="project" value="UniProtKB-ARBA"/>
</dbReference>
<gene>
    <name evidence="11" type="ORF">QJS04_geneDACA013779</name>
</gene>
<evidence type="ECO:0000256" key="5">
    <source>
        <dbReference type="ARBA" id="ARBA00022821"/>
    </source>
</evidence>
<dbReference type="CDD" id="cd14798">
    <property type="entry name" value="RX-CC_like"/>
    <property type="match status" value="1"/>
</dbReference>
<dbReference type="Gene3D" id="1.10.10.10">
    <property type="entry name" value="Winged helix-like DNA-binding domain superfamily/Winged helix DNA-binding domain"/>
    <property type="match status" value="1"/>
</dbReference>
<evidence type="ECO:0000313" key="12">
    <source>
        <dbReference type="Proteomes" id="UP001179952"/>
    </source>
</evidence>
<dbReference type="PRINTS" id="PR00364">
    <property type="entry name" value="DISEASERSIST"/>
</dbReference>
<dbReference type="Proteomes" id="UP001179952">
    <property type="component" value="Unassembled WGS sequence"/>
</dbReference>
<dbReference type="GO" id="GO:0002758">
    <property type="term" value="P:innate immune response-activating signaling pathway"/>
    <property type="evidence" value="ECO:0007669"/>
    <property type="project" value="UniProtKB-ARBA"/>
</dbReference>
<feature type="domain" description="NB-ARC" evidence="7">
    <location>
        <begin position="240"/>
        <end position="368"/>
    </location>
</feature>
<dbReference type="Gene3D" id="3.80.10.10">
    <property type="entry name" value="Ribonuclease Inhibitor"/>
    <property type="match status" value="2"/>
</dbReference>
<keyword evidence="2" id="KW-0433">Leucine-rich repeat</keyword>
<dbReference type="GO" id="GO:0043531">
    <property type="term" value="F:ADP binding"/>
    <property type="evidence" value="ECO:0007669"/>
    <property type="project" value="InterPro"/>
</dbReference>
<comment type="caution">
    <text evidence="11">The sequence shown here is derived from an EMBL/GenBank/DDBJ whole genome shotgun (WGS) entry which is preliminary data.</text>
</comment>